<protein>
    <submittedName>
        <fullName evidence="2">Uncharacterized protein</fullName>
    </submittedName>
</protein>
<dbReference type="AlphaFoldDB" id="A0A5C8ZJI1"/>
<gene>
    <name evidence="2" type="ORF">FMM08_03210</name>
</gene>
<dbReference type="EMBL" id="VKAC01000002">
    <property type="protein sequence ID" value="TXR57299.1"/>
    <property type="molecule type" value="Genomic_DNA"/>
</dbReference>
<organism evidence="2 3">
    <name type="scientific">Quadrisphaera setariae</name>
    <dbReference type="NCBI Taxonomy" id="2593304"/>
    <lineage>
        <taxon>Bacteria</taxon>
        <taxon>Bacillati</taxon>
        <taxon>Actinomycetota</taxon>
        <taxon>Actinomycetes</taxon>
        <taxon>Kineosporiales</taxon>
        <taxon>Kineosporiaceae</taxon>
        <taxon>Quadrisphaera</taxon>
    </lineage>
</organism>
<evidence type="ECO:0000313" key="3">
    <source>
        <dbReference type="Proteomes" id="UP000321234"/>
    </source>
</evidence>
<proteinExistence type="predicted"/>
<dbReference type="RefSeq" id="WP_147924940.1">
    <property type="nucleotide sequence ID" value="NZ_VKAC01000002.1"/>
</dbReference>
<evidence type="ECO:0000256" key="1">
    <source>
        <dbReference type="SAM" id="Phobius"/>
    </source>
</evidence>
<dbReference type="Proteomes" id="UP000321234">
    <property type="component" value="Unassembled WGS sequence"/>
</dbReference>
<feature type="transmembrane region" description="Helical" evidence="1">
    <location>
        <begin position="60"/>
        <end position="81"/>
    </location>
</feature>
<keyword evidence="1" id="KW-1133">Transmembrane helix</keyword>
<comment type="caution">
    <text evidence="2">The sequence shown here is derived from an EMBL/GenBank/DDBJ whole genome shotgun (WGS) entry which is preliminary data.</text>
</comment>
<keyword evidence="3" id="KW-1185">Reference proteome</keyword>
<keyword evidence="1" id="KW-0812">Transmembrane</keyword>
<reference evidence="2 3" key="1">
    <citation type="submission" date="2019-07" db="EMBL/GenBank/DDBJ databases">
        <title>Quadrisphaera sp. strain DD2A genome sequencing and assembly.</title>
        <authorList>
            <person name="Kim I."/>
        </authorList>
    </citation>
    <scope>NUCLEOTIDE SEQUENCE [LARGE SCALE GENOMIC DNA]</scope>
    <source>
        <strain evidence="2 3">DD2A</strain>
    </source>
</reference>
<accession>A0A5C8ZJI1</accession>
<sequence>MSHVWELEAAALGQIALAAVVLGAGLPALFAAGVRASAWGRGGSAEVGADAPAHPVGRALSGAVFAVVVLVALLGITFIVASGSGKTVSFEHVYPTVVDE</sequence>
<evidence type="ECO:0000313" key="2">
    <source>
        <dbReference type="EMBL" id="TXR57299.1"/>
    </source>
</evidence>
<name>A0A5C8ZJI1_9ACTN</name>
<keyword evidence="1" id="KW-0472">Membrane</keyword>